<sequence length="74" mass="8185">MSGVEGFMKVSNSRPWLFILEFLLITNAIAIAAGVGFGAALRLNRPQESGSTILHSEQSFPPRQDWPVGELYKH</sequence>
<accession>G5JA62</accession>
<gene>
    <name evidence="3" type="ORF">CWATWH0003_4324</name>
</gene>
<keyword evidence="2" id="KW-0812">Transmembrane</keyword>
<organism evidence="3 4">
    <name type="scientific">Crocosphaera watsonii WH 0003</name>
    <dbReference type="NCBI Taxonomy" id="423471"/>
    <lineage>
        <taxon>Bacteria</taxon>
        <taxon>Bacillati</taxon>
        <taxon>Cyanobacteriota</taxon>
        <taxon>Cyanophyceae</taxon>
        <taxon>Oscillatoriophycideae</taxon>
        <taxon>Chroococcales</taxon>
        <taxon>Aphanothecaceae</taxon>
        <taxon>Crocosphaera</taxon>
    </lineage>
</organism>
<feature type="transmembrane region" description="Helical" evidence="2">
    <location>
        <begin position="16"/>
        <end position="41"/>
    </location>
</feature>
<feature type="region of interest" description="Disordered" evidence="1">
    <location>
        <begin position="51"/>
        <end position="74"/>
    </location>
</feature>
<evidence type="ECO:0000256" key="1">
    <source>
        <dbReference type="SAM" id="MobiDB-lite"/>
    </source>
</evidence>
<proteinExistence type="predicted"/>
<keyword evidence="2" id="KW-0472">Membrane</keyword>
<keyword evidence="2" id="KW-1133">Transmembrane helix</keyword>
<protein>
    <submittedName>
        <fullName evidence="3">Uncharacterized protein</fullName>
    </submittedName>
</protein>
<name>G5JA62_CROWT</name>
<feature type="compositionally biased region" description="Polar residues" evidence="1">
    <location>
        <begin position="51"/>
        <end position="61"/>
    </location>
</feature>
<dbReference type="Proteomes" id="UP000003477">
    <property type="component" value="Unassembled WGS sequence"/>
</dbReference>
<comment type="caution">
    <text evidence="3">The sequence shown here is derived from an EMBL/GenBank/DDBJ whole genome shotgun (WGS) entry which is preliminary data.</text>
</comment>
<evidence type="ECO:0000313" key="4">
    <source>
        <dbReference type="Proteomes" id="UP000003477"/>
    </source>
</evidence>
<dbReference type="EMBL" id="AESD01000654">
    <property type="protein sequence ID" value="EHJ10923.1"/>
    <property type="molecule type" value="Genomic_DNA"/>
</dbReference>
<dbReference type="AlphaFoldDB" id="G5JA62"/>
<dbReference type="PATRIC" id="fig|423471.3.peg.4049"/>
<evidence type="ECO:0000313" key="3">
    <source>
        <dbReference type="EMBL" id="EHJ10923.1"/>
    </source>
</evidence>
<reference evidence="3 4" key="1">
    <citation type="journal article" date="2011" name="Front. Microbiol.">
        <title>Two Strains of Crocosphaera watsonii with Highly Conserved Genomes are Distinguished by Strain-Specific Features.</title>
        <authorList>
            <person name="Bench S.R."/>
            <person name="Ilikchyan I.N."/>
            <person name="Tripp H.J."/>
            <person name="Zehr J.P."/>
        </authorList>
    </citation>
    <scope>NUCLEOTIDE SEQUENCE [LARGE SCALE GENOMIC DNA]</scope>
    <source>
        <strain evidence="3 4">WH 0003</strain>
    </source>
</reference>
<evidence type="ECO:0000256" key="2">
    <source>
        <dbReference type="SAM" id="Phobius"/>
    </source>
</evidence>